<feature type="non-terminal residue" evidence="1">
    <location>
        <position position="1"/>
    </location>
</feature>
<reference evidence="1" key="1">
    <citation type="submission" date="2021-06" db="EMBL/GenBank/DDBJ databases">
        <authorList>
            <person name="Kallberg Y."/>
            <person name="Tangrot J."/>
            <person name="Rosling A."/>
        </authorList>
    </citation>
    <scope>NUCLEOTIDE SEQUENCE</scope>
    <source>
        <strain evidence="1">28 12/20/2015</strain>
    </source>
</reference>
<proteinExistence type="predicted"/>
<organism evidence="1 2">
    <name type="scientific">Cetraspora pellucida</name>
    <dbReference type="NCBI Taxonomy" id="1433469"/>
    <lineage>
        <taxon>Eukaryota</taxon>
        <taxon>Fungi</taxon>
        <taxon>Fungi incertae sedis</taxon>
        <taxon>Mucoromycota</taxon>
        <taxon>Glomeromycotina</taxon>
        <taxon>Glomeromycetes</taxon>
        <taxon>Diversisporales</taxon>
        <taxon>Gigasporaceae</taxon>
        <taxon>Cetraspora</taxon>
    </lineage>
</organism>
<evidence type="ECO:0000313" key="2">
    <source>
        <dbReference type="Proteomes" id="UP000789366"/>
    </source>
</evidence>
<dbReference type="EMBL" id="CAJVPW010004538">
    <property type="protein sequence ID" value="CAG8541990.1"/>
    <property type="molecule type" value="Genomic_DNA"/>
</dbReference>
<gene>
    <name evidence="1" type="ORF">SPELUC_LOCUS4844</name>
</gene>
<protein>
    <submittedName>
        <fullName evidence="1">3189_t:CDS:1</fullName>
    </submittedName>
</protein>
<name>A0ACA9LP18_9GLOM</name>
<keyword evidence="2" id="KW-1185">Reference proteome</keyword>
<comment type="caution">
    <text evidence="1">The sequence shown here is derived from an EMBL/GenBank/DDBJ whole genome shotgun (WGS) entry which is preliminary data.</text>
</comment>
<dbReference type="Proteomes" id="UP000789366">
    <property type="component" value="Unassembled WGS sequence"/>
</dbReference>
<accession>A0ACA9LP18</accession>
<sequence>ALIPDISSESACNAKFSTQAEFRARREATRKQNEVECSEQIAT</sequence>
<evidence type="ECO:0000313" key="1">
    <source>
        <dbReference type="EMBL" id="CAG8541990.1"/>
    </source>
</evidence>